<gene>
    <name evidence="2" type="ORF">KUTeg_000034</name>
</gene>
<dbReference type="InterPro" id="IPR000421">
    <property type="entry name" value="FA58C"/>
</dbReference>
<dbReference type="InterPro" id="IPR008979">
    <property type="entry name" value="Galactose-bd-like_sf"/>
</dbReference>
<name>A0ABQ9G354_TEGGR</name>
<sequence>MKTQYFEYENHERPNTYAKNLALNQNVTQSSYHGGYPPENAVDGNVEQILDKCSHTGWNPTPSWLKVDLSWIYEIKSIKIYHRNATIF</sequence>
<dbReference type="SUPFAM" id="SSF49785">
    <property type="entry name" value="Galactose-binding domain-like"/>
    <property type="match status" value="1"/>
</dbReference>
<comment type="caution">
    <text evidence="2">The sequence shown here is derived from an EMBL/GenBank/DDBJ whole genome shotgun (WGS) entry which is preliminary data.</text>
</comment>
<dbReference type="EMBL" id="JARBDR010000009">
    <property type="protein sequence ID" value="KAJ8322425.1"/>
    <property type="molecule type" value="Genomic_DNA"/>
</dbReference>
<organism evidence="2 3">
    <name type="scientific">Tegillarca granosa</name>
    <name type="common">Malaysian cockle</name>
    <name type="synonym">Anadara granosa</name>
    <dbReference type="NCBI Taxonomy" id="220873"/>
    <lineage>
        <taxon>Eukaryota</taxon>
        <taxon>Metazoa</taxon>
        <taxon>Spiralia</taxon>
        <taxon>Lophotrochozoa</taxon>
        <taxon>Mollusca</taxon>
        <taxon>Bivalvia</taxon>
        <taxon>Autobranchia</taxon>
        <taxon>Pteriomorphia</taxon>
        <taxon>Arcoida</taxon>
        <taxon>Arcoidea</taxon>
        <taxon>Arcidae</taxon>
        <taxon>Tegillarca</taxon>
    </lineage>
</organism>
<dbReference type="InterPro" id="IPR051941">
    <property type="entry name" value="BG_Antigen-Binding_Lectin"/>
</dbReference>
<dbReference type="Proteomes" id="UP001217089">
    <property type="component" value="Unassembled WGS sequence"/>
</dbReference>
<evidence type="ECO:0000313" key="3">
    <source>
        <dbReference type="Proteomes" id="UP001217089"/>
    </source>
</evidence>
<protein>
    <recommendedName>
        <fullName evidence="1">F5/8 type C domain-containing protein</fullName>
    </recommendedName>
</protein>
<evidence type="ECO:0000313" key="2">
    <source>
        <dbReference type="EMBL" id="KAJ8322425.1"/>
    </source>
</evidence>
<dbReference type="Pfam" id="PF00754">
    <property type="entry name" value="F5_F8_type_C"/>
    <property type="match status" value="1"/>
</dbReference>
<dbReference type="PANTHER" id="PTHR45713:SF6">
    <property type="entry name" value="F5_8 TYPE C DOMAIN-CONTAINING PROTEIN"/>
    <property type="match status" value="1"/>
</dbReference>
<accession>A0ABQ9G354</accession>
<proteinExistence type="predicted"/>
<feature type="domain" description="F5/8 type C" evidence="1">
    <location>
        <begin position="27"/>
        <end position="85"/>
    </location>
</feature>
<dbReference type="PANTHER" id="PTHR45713">
    <property type="entry name" value="FTP DOMAIN-CONTAINING PROTEIN"/>
    <property type="match status" value="1"/>
</dbReference>
<dbReference type="Gene3D" id="2.60.120.260">
    <property type="entry name" value="Galactose-binding domain-like"/>
    <property type="match status" value="1"/>
</dbReference>
<keyword evidence="3" id="KW-1185">Reference proteome</keyword>
<evidence type="ECO:0000259" key="1">
    <source>
        <dbReference type="Pfam" id="PF00754"/>
    </source>
</evidence>
<reference evidence="2 3" key="1">
    <citation type="submission" date="2022-12" db="EMBL/GenBank/DDBJ databases">
        <title>Chromosome-level genome of Tegillarca granosa.</title>
        <authorList>
            <person name="Kim J."/>
        </authorList>
    </citation>
    <scope>NUCLEOTIDE SEQUENCE [LARGE SCALE GENOMIC DNA]</scope>
    <source>
        <strain evidence="2">Teg-2019</strain>
        <tissue evidence="2">Adductor muscle</tissue>
    </source>
</reference>